<evidence type="ECO:0000313" key="1">
    <source>
        <dbReference type="EMBL" id="PSB24466.1"/>
    </source>
</evidence>
<sequence>MKRLLVTIATCVLLTLGCVGGVGVALAQPSVGTLWPNLLSAEPPASSDVLLEQMRSQLLPQFESILSSEQRDRLQAEIVDAKASLRKAFKKIALSTDQKTKLASVFKSLPKKDIFASLTPEQKKGLFSKKEMFMPTPEAISDKINAKMQMAKDNGAMMPTSAEISQKISAKMQLAKDKAAAKMAPAPTVEKATEALNAIESKVAE</sequence>
<organism evidence="1 2">
    <name type="scientific">Stenomitos frigidus ULC18</name>
    <dbReference type="NCBI Taxonomy" id="2107698"/>
    <lineage>
        <taxon>Bacteria</taxon>
        <taxon>Bacillati</taxon>
        <taxon>Cyanobacteriota</taxon>
        <taxon>Cyanophyceae</taxon>
        <taxon>Leptolyngbyales</taxon>
        <taxon>Leptolyngbyaceae</taxon>
        <taxon>Stenomitos</taxon>
    </lineage>
</organism>
<reference evidence="1 2" key="2">
    <citation type="submission" date="2018-03" db="EMBL/GenBank/DDBJ databases">
        <title>The ancient ancestry and fast evolution of plastids.</title>
        <authorList>
            <person name="Moore K.R."/>
            <person name="Magnabosco C."/>
            <person name="Momper L."/>
            <person name="Gold D.A."/>
            <person name="Bosak T."/>
            <person name="Fournier G.P."/>
        </authorList>
    </citation>
    <scope>NUCLEOTIDE SEQUENCE [LARGE SCALE GENOMIC DNA]</scope>
    <source>
        <strain evidence="1 2">ULC18</strain>
    </source>
</reference>
<evidence type="ECO:0008006" key="3">
    <source>
        <dbReference type="Google" id="ProtNLM"/>
    </source>
</evidence>
<dbReference type="RefSeq" id="WP_106259962.1">
    <property type="nucleotide sequence ID" value="NZ_CAWNSW010000158.1"/>
</dbReference>
<proteinExistence type="predicted"/>
<dbReference type="OrthoDB" id="532012at2"/>
<accession>A0A2T1DVC5</accession>
<keyword evidence="2" id="KW-1185">Reference proteome</keyword>
<protein>
    <recommendedName>
        <fullName evidence="3">LTXXQ motif family protein</fullName>
    </recommendedName>
</protein>
<comment type="caution">
    <text evidence="1">The sequence shown here is derived from an EMBL/GenBank/DDBJ whole genome shotgun (WGS) entry which is preliminary data.</text>
</comment>
<dbReference type="AlphaFoldDB" id="A0A2T1DVC5"/>
<dbReference type="PROSITE" id="PS51257">
    <property type="entry name" value="PROKAR_LIPOPROTEIN"/>
    <property type="match status" value="1"/>
</dbReference>
<gene>
    <name evidence="1" type="ORF">C7B82_27005</name>
</gene>
<reference evidence="2" key="1">
    <citation type="submission" date="2018-02" db="EMBL/GenBank/DDBJ databases">
        <authorList>
            <person name="Moore K."/>
            <person name="Momper L."/>
        </authorList>
    </citation>
    <scope>NUCLEOTIDE SEQUENCE [LARGE SCALE GENOMIC DNA]</scope>
    <source>
        <strain evidence="2">ULC18</strain>
    </source>
</reference>
<evidence type="ECO:0000313" key="2">
    <source>
        <dbReference type="Proteomes" id="UP000239576"/>
    </source>
</evidence>
<dbReference type="EMBL" id="PVWK01000143">
    <property type="protein sequence ID" value="PSB24466.1"/>
    <property type="molecule type" value="Genomic_DNA"/>
</dbReference>
<dbReference type="Proteomes" id="UP000239576">
    <property type="component" value="Unassembled WGS sequence"/>
</dbReference>
<name>A0A2T1DVC5_9CYAN</name>